<dbReference type="Proteomes" id="UP000499080">
    <property type="component" value="Unassembled WGS sequence"/>
</dbReference>
<evidence type="ECO:0000313" key="1">
    <source>
        <dbReference type="EMBL" id="GBM78825.1"/>
    </source>
</evidence>
<dbReference type="EMBL" id="BGPR01002782">
    <property type="protein sequence ID" value="GBM78825.1"/>
    <property type="molecule type" value="Genomic_DNA"/>
</dbReference>
<accession>A0A4Y2IMF1</accession>
<comment type="caution">
    <text evidence="1">The sequence shown here is derived from an EMBL/GenBank/DDBJ whole genome shotgun (WGS) entry which is preliminary data.</text>
</comment>
<name>A0A4Y2IMF1_ARAVE</name>
<reference evidence="1 2" key="1">
    <citation type="journal article" date="2019" name="Sci. Rep.">
        <title>Orb-weaving spider Araneus ventricosus genome elucidates the spidroin gene catalogue.</title>
        <authorList>
            <person name="Kono N."/>
            <person name="Nakamura H."/>
            <person name="Ohtoshi R."/>
            <person name="Moran D.A.P."/>
            <person name="Shinohara A."/>
            <person name="Yoshida Y."/>
            <person name="Fujiwara M."/>
            <person name="Mori M."/>
            <person name="Tomita M."/>
            <person name="Arakawa K."/>
        </authorList>
    </citation>
    <scope>NUCLEOTIDE SEQUENCE [LARGE SCALE GENOMIC DNA]</scope>
</reference>
<organism evidence="1 2">
    <name type="scientific">Araneus ventricosus</name>
    <name type="common">Orbweaver spider</name>
    <name type="synonym">Epeira ventricosa</name>
    <dbReference type="NCBI Taxonomy" id="182803"/>
    <lineage>
        <taxon>Eukaryota</taxon>
        <taxon>Metazoa</taxon>
        <taxon>Ecdysozoa</taxon>
        <taxon>Arthropoda</taxon>
        <taxon>Chelicerata</taxon>
        <taxon>Arachnida</taxon>
        <taxon>Araneae</taxon>
        <taxon>Araneomorphae</taxon>
        <taxon>Entelegynae</taxon>
        <taxon>Araneoidea</taxon>
        <taxon>Araneidae</taxon>
        <taxon>Araneus</taxon>
    </lineage>
</organism>
<dbReference type="AlphaFoldDB" id="A0A4Y2IMF1"/>
<proteinExistence type="predicted"/>
<sequence length="95" mass="10390">MFALFCFPKISYCSLHFLGGKIKAAANPSSLRTSPPQDRSTAGNNWSVESAATELEVVGCSSESPTKAAYKRKVAELGNIIEKKIRCSVPQRKQR</sequence>
<keyword evidence="2" id="KW-1185">Reference proteome</keyword>
<protein>
    <submittedName>
        <fullName evidence="1">Uncharacterized protein</fullName>
    </submittedName>
</protein>
<gene>
    <name evidence="1" type="ORF">AVEN_23106_1</name>
</gene>
<evidence type="ECO:0000313" key="2">
    <source>
        <dbReference type="Proteomes" id="UP000499080"/>
    </source>
</evidence>